<organism evidence="3 4">
    <name type="scientific">Candidatus Polarisedimenticola svalbardensis</name>
    <dbReference type="NCBI Taxonomy" id="2886004"/>
    <lineage>
        <taxon>Bacteria</taxon>
        <taxon>Pseudomonadati</taxon>
        <taxon>Acidobacteriota</taxon>
        <taxon>Candidatus Polarisedimenticolia</taxon>
        <taxon>Candidatus Polarisedimenticolales</taxon>
        <taxon>Candidatus Polarisedimenticolaceae</taxon>
        <taxon>Candidatus Polarisedimenticola</taxon>
    </lineage>
</organism>
<feature type="chain" id="PRO_5035261738" evidence="1">
    <location>
        <begin position="24"/>
        <end position="180"/>
    </location>
</feature>
<dbReference type="InterPro" id="IPR013783">
    <property type="entry name" value="Ig-like_fold"/>
</dbReference>
<dbReference type="EMBL" id="JACXWD010000048">
    <property type="protein sequence ID" value="MBD3868895.1"/>
    <property type="molecule type" value="Genomic_DNA"/>
</dbReference>
<dbReference type="AlphaFoldDB" id="A0A8J7C287"/>
<sequence length="180" mass="19216">MKQSWKLALVVIVLGAMTGIAQAGTISLQWDSVAMADGYRIYYSTTSGQFNPQNYHQVGRVTQTTIPSLQDCTMYYLAVKAFNSLGESDTFSEEISGWARPTLAATVNTVRQGSQVEVEISGTNFMSGLDVEVDNPNVYVDSVTASACNTLVVGLTVEPLSAGVRAAETGSFALSVINPD</sequence>
<evidence type="ECO:0000256" key="1">
    <source>
        <dbReference type="SAM" id="SignalP"/>
    </source>
</evidence>
<evidence type="ECO:0000313" key="3">
    <source>
        <dbReference type="EMBL" id="MBD3868895.1"/>
    </source>
</evidence>
<comment type="caution">
    <text evidence="3">The sequence shown here is derived from an EMBL/GenBank/DDBJ whole genome shotgun (WGS) entry which is preliminary data.</text>
</comment>
<dbReference type="InterPro" id="IPR003961">
    <property type="entry name" value="FN3_dom"/>
</dbReference>
<feature type="non-terminal residue" evidence="3">
    <location>
        <position position="180"/>
    </location>
</feature>
<dbReference type="Pfam" id="PF00041">
    <property type="entry name" value="fn3"/>
    <property type="match status" value="1"/>
</dbReference>
<name>A0A8J7C287_9BACT</name>
<evidence type="ECO:0000259" key="2">
    <source>
        <dbReference type="PROSITE" id="PS50853"/>
    </source>
</evidence>
<gene>
    <name evidence="3" type="ORF">IFK94_12275</name>
</gene>
<keyword evidence="1" id="KW-0732">Signal</keyword>
<dbReference type="CDD" id="cd00063">
    <property type="entry name" value="FN3"/>
    <property type="match status" value="1"/>
</dbReference>
<proteinExistence type="predicted"/>
<accession>A0A8J7C287</accession>
<dbReference type="PROSITE" id="PS50853">
    <property type="entry name" value="FN3"/>
    <property type="match status" value="1"/>
</dbReference>
<dbReference type="InterPro" id="IPR036116">
    <property type="entry name" value="FN3_sf"/>
</dbReference>
<protein>
    <submittedName>
        <fullName evidence="3">Fibronectin type III domain-containing protein</fullName>
    </submittedName>
</protein>
<dbReference type="Gene3D" id="2.60.40.10">
    <property type="entry name" value="Immunoglobulins"/>
    <property type="match status" value="2"/>
</dbReference>
<feature type="signal peptide" evidence="1">
    <location>
        <begin position="1"/>
        <end position="23"/>
    </location>
</feature>
<reference evidence="3 4" key="1">
    <citation type="submission" date="2020-08" db="EMBL/GenBank/DDBJ databases">
        <title>Acidobacteriota in marine sediments use diverse sulfur dissimilation pathways.</title>
        <authorList>
            <person name="Wasmund K."/>
        </authorList>
    </citation>
    <scope>NUCLEOTIDE SEQUENCE [LARGE SCALE GENOMIC DNA]</scope>
    <source>
        <strain evidence="3">MAG AM4</strain>
    </source>
</reference>
<evidence type="ECO:0000313" key="4">
    <source>
        <dbReference type="Proteomes" id="UP000648239"/>
    </source>
</evidence>
<dbReference type="SUPFAM" id="SSF49265">
    <property type="entry name" value="Fibronectin type III"/>
    <property type="match status" value="1"/>
</dbReference>
<dbReference type="Proteomes" id="UP000648239">
    <property type="component" value="Unassembled WGS sequence"/>
</dbReference>
<feature type="domain" description="Fibronectin type-III" evidence="2">
    <location>
        <begin position="8"/>
        <end position="102"/>
    </location>
</feature>